<evidence type="ECO:0000259" key="8">
    <source>
        <dbReference type="PROSITE" id="PS00497"/>
    </source>
</evidence>
<dbReference type="InterPro" id="IPR008922">
    <property type="entry name" value="Di-copper_centre_dom_sf"/>
</dbReference>
<proteinExistence type="inferred from homology"/>
<evidence type="ECO:0000256" key="1">
    <source>
        <dbReference type="ARBA" id="ARBA00009928"/>
    </source>
</evidence>
<dbReference type="PROSITE" id="PS00497">
    <property type="entry name" value="TYROSINASE_1"/>
    <property type="match status" value="1"/>
</dbReference>
<sequence length="614" mass="70335">MDDKINKRNVAEPHPTWDDDVAALFSRPYWTSNPEQVGSHWISIMREYSPSAPAHLILNLAERGSVEKNIITIYQHLRSRSMPITKDHTHFWPFEALETLRNWANQGFRKSSAEPLQSREVIPAPEDYKLGGQARVRKDIRCLTPDELQLYREKLDDMLGVGRLNSHWQELGLLHAEWCLHYQEAFIFWHRAYLRYVEELIDFPIPYWNGFAADTSDPTSPSAGLPSIFLEETYVHSSGQVRKNPLKYALSLNGENKAGTGRHISRFSELEEGRTNPRWLAKVHLFELYHRQIAEAFSREEFSLSEGHGYPWANVPDFSDDQPDGLYPPSARQYFDGLFEQVHDNYHGWIGHDMADNSYTAFDPIFLSYHCNMDRIAEMYLQQDLGRRFSSNFPLRPFVDGGTRLAYHDPQAWRYVTIGDMAKPTVANRFLYAQPATPDYLLLHHNLLSDASRPSGGTSLAQDFLSVPTVQNDSAFKPENAPMKTAQSPYVIFTGVACIKDTFQIDVFVRGFETSLPDPIENPYYIGRITRLGMGNGRGGVVGLRNSQRCEKKAITRVLSASHVKDKLVEGVAIEQIVTELHTNRAVDENEWRKYPGFFGKLVWMEDISRGSWA</sequence>
<accession>A0A6A7AQI4</accession>
<keyword evidence="11" id="KW-1185">Reference proteome</keyword>
<protein>
    <recommendedName>
        <fullName evidence="2">tyrosinase</fullName>
        <ecNumber evidence="2">1.14.18.1</ecNumber>
    </recommendedName>
</protein>
<keyword evidence="4" id="KW-0186">Copper</keyword>
<evidence type="ECO:0000313" key="11">
    <source>
        <dbReference type="Proteomes" id="UP000799423"/>
    </source>
</evidence>
<dbReference type="EC" id="1.14.18.1" evidence="2"/>
<evidence type="ECO:0000256" key="3">
    <source>
        <dbReference type="ARBA" id="ARBA00022723"/>
    </source>
</evidence>
<evidence type="ECO:0000256" key="4">
    <source>
        <dbReference type="ARBA" id="ARBA00023008"/>
    </source>
</evidence>
<dbReference type="PRINTS" id="PR00092">
    <property type="entry name" value="TYROSINASE"/>
</dbReference>
<gene>
    <name evidence="10" type="ORF">T440DRAFT_410192</name>
</gene>
<reference evidence="10" key="1">
    <citation type="submission" date="2020-01" db="EMBL/GenBank/DDBJ databases">
        <authorList>
            <consortium name="DOE Joint Genome Institute"/>
            <person name="Haridas S."/>
            <person name="Albert R."/>
            <person name="Binder M."/>
            <person name="Bloem J."/>
            <person name="Labutti K."/>
            <person name="Salamov A."/>
            <person name="Andreopoulos B."/>
            <person name="Baker S.E."/>
            <person name="Barry K."/>
            <person name="Bills G."/>
            <person name="Bluhm B.H."/>
            <person name="Cannon C."/>
            <person name="Castanera R."/>
            <person name="Culley D.E."/>
            <person name="Daum C."/>
            <person name="Ezra D."/>
            <person name="Gonzalez J.B."/>
            <person name="Henrissat B."/>
            <person name="Kuo A."/>
            <person name="Liang C."/>
            <person name="Lipzen A."/>
            <person name="Lutzoni F."/>
            <person name="Magnuson J."/>
            <person name="Mondo S."/>
            <person name="Nolan M."/>
            <person name="Ohm R."/>
            <person name="Pangilinan J."/>
            <person name="Park H.-J."/>
            <person name="Ramirez L."/>
            <person name="Alfaro M."/>
            <person name="Sun H."/>
            <person name="Tritt A."/>
            <person name="Yoshinaga Y."/>
            <person name="Zwiers L.-H."/>
            <person name="Turgeon B.G."/>
            <person name="Goodwin S.B."/>
            <person name="Spatafora J.W."/>
            <person name="Crous P.W."/>
            <person name="Grigoriev I.V."/>
        </authorList>
    </citation>
    <scope>NUCLEOTIDE SEQUENCE</scope>
    <source>
        <strain evidence="10">IPT5</strain>
    </source>
</reference>
<dbReference type="GO" id="GO:0042438">
    <property type="term" value="P:melanin biosynthetic process"/>
    <property type="evidence" value="ECO:0007669"/>
    <property type="project" value="UniProtKB-KW"/>
</dbReference>
<evidence type="ECO:0000256" key="5">
    <source>
        <dbReference type="ARBA" id="ARBA00023101"/>
    </source>
</evidence>
<name>A0A6A7AQI4_9PLEO</name>
<dbReference type="InterPro" id="IPR002227">
    <property type="entry name" value="Tyrosinase_Cu-bd"/>
</dbReference>
<dbReference type="InterPro" id="IPR050316">
    <property type="entry name" value="Tyrosinase/Hemocyanin"/>
</dbReference>
<dbReference type="AlphaFoldDB" id="A0A6A7AQI4"/>
<dbReference type="Proteomes" id="UP000799423">
    <property type="component" value="Unassembled WGS sequence"/>
</dbReference>
<dbReference type="OrthoDB" id="6132182at2759"/>
<feature type="domain" description="Tyrosinase copper-binding" evidence="9">
    <location>
        <begin position="363"/>
        <end position="374"/>
    </location>
</feature>
<evidence type="ECO:0000256" key="7">
    <source>
        <dbReference type="ARBA" id="ARBA00048881"/>
    </source>
</evidence>
<organism evidence="10 11">
    <name type="scientific">Plenodomus tracheiphilus IPT5</name>
    <dbReference type="NCBI Taxonomy" id="1408161"/>
    <lineage>
        <taxon>Eukaryota</taxon>
        <taxon>Fungi</taxon>
        <taxon>Dikarya</taxon>
        <taxon>Ascomycota</taxon>
        <taxon>Pezizomycotina</taxon>
        <taxon>Dothideomycetes</taxon>
        <taxon>Pleosporomycetidae</taxon>
        <taxon>Pleosporales</taxon>
        <taxon>Pleosporineae</taxon>
        <taxon>Leptosphaeriaceae</taxon>
        <taxon>Plenodomus</taxon>
    </lineage>
</organism>
<keyword evidence="3" id="KW-0479">Metal-binding</keyword>
<comment type="catalytic activity">
    <reaction evidence="6">
        <text>2 L-dopa + O2 = 2 L-dopaquinone + 2 H2O</text>
        <dbReference type="Rhea" id="RHEA:34287"/>
        <dbReference type="ChEBI" id="CHEBI:15377"/>
        <dbReference type="ChEBI" id="CHEBI:15379"/>
        <dbReference type="ChEBI" id="CHEBI:57504"/>
        <dbReference type="ChEBI" id="CHEBI:57924"/>
        <dbReference type="EC" id="1.14.18.1"/>
    </reaction>
</comment>
<evidence type="ECO:0000256" key="6">
    <source>
        <dbReference type="ARBA" id="ARBA00048233"/>
    </source>
</evidence>
<evidence type="ECO:0000256" key="2">
    <source>
        <dbReference type="ARBA" id="ARBA00011906"/>
    </source>
</evidence>
<evidence type="ECO:0000259" key="9">
    <source>
        <dbReference type="PROSITE" id="PS00498"/>
    </source>
</evidence>
<dbReference type="GO" id="GO:0046872">
    <property type="term" value="F:metal ion binding"/>
    <property type="evidence" value="ECO:0007669"/>
    <property type="project" value="UniProtKB-KW"/>
</dbReference>
<dbReference type="GO" id="GO:0004503">
    <property type="term" value="F:tyrosinase activity"/>
    <property type="evidence" value="ECO:0007669"/>
    <property type="project" value="UniProtKB-EC"/>
</dbReference>
<dbReference type="Gene3D" id="1.10.1280.10">
    <property type="entry name" value="Di-copper center containing domain from catechol oxidase"/>
    <property type="match status" value="1"/>
</dbReference>
<dbReference type="SUPFAM" id="SSF48056">
    <property type="entry name" value="Di-copper centre-containing domain"/>
    <property type="match status" value="1"/>
</dbReference>
<comment type="catalytic activity">
    <reaction evidence="7">
        <text>L-tyrosine + O2 = L-dopaquinone + H2O</text>
        <dbReference type="Rhea" id="RHEA:18117"/>
        <dbReference type="ChEBI" id="CHEBI:15377"/>
        <dbReference type="ChEBI" id="CHEBI:15379"/>
        <dbReference type="ChEBI" id="CHEBI:57924"/>
        <dbReference type="ChEBI" id="CHEBI:58315"/>
        <dbReference type="EC" id="1.14.18.1"/>
    </reaction>
</comment>
<evidence type="ECO:0000313" key="10">
    <source>
        <dbReference type="EMBL" id="KAF2844429.1"/>
    </source>
</evidence>
<comment type="similarity">
    <text evidence="1">Belongs to the tyrosinase family.</text>
</comment>
<dbReference type="PANTHER" id="PTHR11474">
    <property type="entry name" value="TYROSINASE FAMILY MEMBER"/>
    <property type="match status" value="1"/>
</dbReference>
<dbReference type="PROSITE" id="PS00498">
    <property type="entry name" value="TYROSINASE_2"/>
    <property type="match status" value="1"/>
</dbReference>
<dbReference type="Pfam" id="PF00264">
    <property type="entry name" value="Tyrosinase"/>
    <property type="match status" value="1"/>
</dbReference>
<keyword evidence="5" id="KW-0470">Melanin biosynthesis</keyword>
<dbReference type="EMBL" id="MU006380">
    <property type="protein sequence ID" value="KAF2844429.1"/>
    <property type="molecule type" value="Genomic_DNA"/>
</dbReference>
<feature type="domain" description="Tyrosinase copper-binding" evidence="8">
    <location>
        <begin position="181"/>
        <end position="198"/>
    </location>
</feature>
<dbReference type="PANTHER" id="PTHR11474:SF76">
    <property type="entry name" value="SHKT DOMAIN-CONTAINING PROTEIN"/>
    <property type="match status" value="1"/>
</dbReference>